<accession>A0ABT7N2L9</accession>
<organism evidence="2 3">
    <name type="scientific">Microbacterium candidum</name>
    <dbReference type="NCBI Taxonomy" id="3041922"/>
    <lineage>
        <taxon>Bacteria</taxon>
        <taxon>Bacillati</taxon>
        <taxon>Actinomycetota</taxon>
        <taxon>Actinomycetes</taxon>
        <taxon>Micrococcales</taxon>
        <taxon>Microbacteriaceae</taxon>
        <taxon>Microbacterium</taxon>
    </lineage>
</organism>
<sequence>MNTTETLIRPAIRFDFDALVPSFSRAVASLDHAAKVEAERAGIPAGLTELLRLRTSQINGCAYCVDTHSRDARDAGESFQRISAVAVWEESNFFTQKERSAFALADSVARLADTHVPDAIVADVLEVWTEAEAAAILAILVSINAWNEIGVTARCWRASVENV</sequence>
<dbReference type="InterPro" id="IPR029032">
    <property type="entry name" value="AhpD-like"/>
</dbReference>
<dbReference type="SUPFAM" id="SSF69118">
    <property type="entry name" value="AhpD-like"/>
    <property type="match status" value="1"/>
</dbReference>
<dbReference type="Proteomes" id="UP001235064">
    <property type="component" value="Unassembled WGS sequence"/>
</dbReference>
<dbReference type="RefSeq" id="WP_286289931.1">
    <property type="nucleotide sequence ID" value="NZ_JASXSZ010000006.1"/>
</dbReference>
<dbReference type="PANTHER" id="PTHR34846">
    <property type="entry name" value="4-CARBOXYMUCONOLACTONE DECARBOXYLASE FAMILY PROTEIN (AFU_ORTHOLOGUE AFUA_6G11590)"/>
    <property type="match status" value="1"/>
</dbReference>
<proteinExistence type="predicted"/>
<evidence type="ECO:0000259" key="1">
    <source>
        <dbReference type="Pfam" id="PF02627"/>
    </source>
</evidence>
<name>A0ABT7N2L9_9MICO</name>
<evidence type="ECO:0000313" key="2">
    <source>
        <dbReference type="EMBL" id="MDL9980949.1"/>
    </source>
</evidence>
<dbReference type="PANTHER" id="PTHR34846:SF5">
    <property type="entry name" value="CARBOXYMUCONOLACTONE DECARBOXYLASE-LIKE DOMAIN-CONTAINING PROTEIN"/>
    <property type="match status" value="1"/>
</dbReference>
<protein>
    <submittedName>
        <fullName evidence="2">Carboxymuconolactone decarboxylase family protein</fullName>
    </submittedName>
</protein>
<dbReference type="InterPro" id="IPR003779">
    <property type="entry name" value="CMD-like"/>
</dbReference>
<evidence type="ECO:0000313" key="3">
    <source>
        <dbReference type="Proteomes" id="UP001235064"/>
    </source>
</evidence>
<feature type="domain" description="Carboxymuconolactone decarboxylase-like" evidence="1">
    <location>
        <begin position="25"/>
        <end position="106"/>
    </location>
</feature>
<dbReference type="EMBL" id="JASXSZ010000006">
    <property type="protein sequence ID" value="MDL9980949.1"/>
    <property type="molecule type" value="Genomic_DNA"/>
</dbReference>
<dbReference type="InterPro" id="IPR004675">
    <property type="entry name" value="AhpD_core"/>
</dbReference>
<dbReference type="Gene3D" id="1.20.1290.10">
    <property type="entry name" value="AhpD-like"/>
    <property type="match status" value="1"/>
</dbReference>
<reference evidence="2 3" key="1">
    <citation type="submission" date="2023-06" db="EMBL/GenBank/DDBJ databases">
        <title>Microbacterium sp. nov., isolated from a waste landfill.</title>
        <authorList>
            <person name="Wen W."/>
        </authorList>
    </citation>
    <scope>NUCLEOTIDE SEQUENCE [LARGE SCALE GENOMIC DNA]</scope>
    <source>
        <strain evidence="2 3">ASV49</strain>
    </source>
</reference>
<comment type="caution">
    <text evidence="2">The sequence shown here is derived from an EMBL/GenBank/DDBJ whole genome shotgun (WGS) entry which is preliminary data.</text>
</comment>
<dbReference type="Pfam" id="PF02627">
    <property type="entry name" value="CMD"/>
    <property type="match status" value="1"/>
</dbReference>
<gene>
    <name evidence="2" type="ORF">QSV35_16555</name>
</gene>
<dbReference type="NCBIfam" id="TIGR00778">
    <property type="entry name" value="ahpD_dom"/>
    <property type="match status" value="1"/>
</dbReference>
<keyword evidence="3" id="KW-1185">Reference proteome</keyword>